<comment type="caution">
    <text evidence="2">The sequence shown here is derived from an EMBL/GenBank/DDBJ whole genome shotgun (WGS) entry which is preliminary data.</text>
</comment>
<feature type="chain" id="PRO_5032299961" evidence="1">
    <location>
        <begin position="25"/>
        <end position="207"/>
    </location>
</feature>
<evidence type="ECO:0000313" key="3">
    <source>
        <dbReference type="Proteomes" id="UP000587991"/>
    </source>
</evidence>
<sequence>MMLFAALRKYFAVCMLLCSSLAFAAHPAETFVESTSNDVLAILKRESRAGNEKAVRDQIMARVLPHFDFTRMTGLAVGKHWRSASPQQQQALTQEFKTLLIYSYANALTANKVDAINVKPVTAAGDNGEVTVLTEVMVSGKKPITLDYRLSPSGNSWKVFDVMVAGASIVTTYRNSFNQSIAQHGVDGLIKQLTDRNQQLAKGATGS</sequence>
<gene>
    <name evidence="2" type="ORF">HF682_16945</name>
</gene>
<dbReference type="RefSeq" id="WP_168878529.1">
    <property type="nucleotide sequence ID" value="NZ_JABAIM010000005.1"/>
</dbReference>
<evidence type="ECO:0000256" key="1">
    <source>
        <dbReference type="SAM" id="SignalP"/>
    </source>
</evidence>
<evidence type="ECO:0000313" key="2">
    <source>
        <dbReference type="EMBL" id="NLR76858.1"/>
    </source>
</evidence>
<accession>A0A847SHR3</accession>
<protein>
    <submittedName>
        <fullName evidence="2">ABC transporter substrate-binding protein</fullName>
    </submittedName>
</protein>
<dbReference type="Gene3D" id="3.10.450.50">
    <property type="match status" value="1"/>
</dbReference>
<dbReference type="Pfam" id="PF05494">
    <property type="entry name" value="MlaC"/>
    <property type="match status" value="1"/>
</dbReference>
<dbReference type="Proteomes" id="UP000587991">
    <property type="component" value="Unassembled WGS sequence"/>
</dbReference>
<dbReference type="EMBL" id="JABAIM010000005">
    <property type="protein sequence ID" value="NLR76858.1"/>
    <property type="molecule type" value="Genomic_DNA"/>
</dbReference>
<keyword evidence="1" id="KW-0732">Signal</keyword>
<dbReference type="PANTHER" id="PTHR36573:SF1">
    <property type="entry name" value="INTERMEMBRANE PHOSPHOLIPID TRANSPORT SYSTEM BINDING PROTEIN MLAC"/>
    <property type="match status" value="1"/>
</dbReference>
<dbReference type="PIRSF" id="PIRSF004649">
    <property type="entry name" value="MlaC"/>
    <property type="match status" value="1"/>
</dbReference>
<feature type="signal peptide" evidence="1">
    <location>
        <begin position="1"/>
        <end position="24"/>
    </location>
</feature>
<reference evidence="2 3" key="1">
    <citation type="submission" date="2020-04" db="EMBL/GenBank/DDBJ databases">
        <title>Draft genome of Leeia sp. IMCC25680.</title>
        <authorList>
            <person name="Song J."/>
            <person name="Cho J.-C."/>
        </authorList>
    </citation>
    <scope>NUCLEOTIDE SEQUENCE [LARGE SCALE GENOMIC DNA]</scope>
    <source>
        <strain evidence="2 3">IMCC25680</strain>
    </source>
</reference>
<proteinExistence type="predicted"/>
<dbReference type="AlphaFoldDB" id="A0A847SHR3"/>
<name>A0A847SHR3_9NEIS</name>
<dbReference type="PANTHER" id="PTHR36573">
    <property type="entry name" value="INTERMEMBRANE PHOSPHOLIPID TRANSPORT SYSTEM BINDING PROTEIN MLAC"/>
    <property type="match status" value="1"/>
</dbReference>
<dbReference type="Gene3D" id="1.10.10.640">
    <property type="entry name" value="phospholipid-binding protein"/>
    <property type="match status" value="1"/>
</dbReference>
<keyword evidence="3" id="KW-1185">Reference proteome</keyword>
<dbReference type="InterPro" id="IPR008869">
    <property type="entry name" value="MlaC/ttg2D"/>
</dbReference>
<organism evidence="2 3">
    <name type="scientific">Leeia aquatica</name>
    <dbReference type="NCBI Taxonomy" id="2725557"/>
    <lineage>
        <taxon>Bacteria</taxon>
        <taxon>Pseudomonadati</taxon>
        <taxon>Pseudomonadota</taxon>
        <taxon>Betaproteobacteria</taxon>
        <taxon>Neisseriales</taxon>
        <taxon>Leeiaceae</taxon>
        <taxon>Leeia</taxon>
    </lineage>
</organism>